<dbReference type="Gene3D" id="3.20.180.10">
    <property type="entry name" value="PNP-oxidase-like"/>
    <property type="match status" value="1"/>
</dbReference>
<dbReference type="Proteomes" id="UP000830835">
    <property type="component" value="Unassembled WGS sequence"/>
</dbReference>
<sequence length="95" mass="10651">MPDLLTPQVSDRICKHMNDDHADAVVLYALVFGQVQGATQARMQAIDSEGMDLWVQGEGGEQTVRIPFDHPLKDSEDAHHTLIEMVKQARAQLRK</sequence>
<name>A0ABT0CBK8_THEVL</name>
<dbReference type="InterPro" id="IPR019595">
    <property type="entry name" value="DUF2470"/>
</dbReference>
<feature type="domain" description="DUF2470" evidence="1">
    <location>
        <begin position="10"/>
        <end position="85"/>
    </location>
</feature>
<dbReference type="InterPro" id="IPR037119">
    <property type="entry name" value="Haem_oxidase_HugZ-like_sf"/>
</dbReference>
<dbReference type="EMBL" id="JAFIRA010000022">
    <property type="protein sequence ID" value="MCJ2543172.1"/>
    <property type="molecule type" value="Genomic_DNA"/>
</dbReference>
<accession>A0ABT0CBK8</accession>
<keyword evidence="3" id="KW-1185">Reference proteome</keyword>
<protein>
    <submittedName>
        <fullName evidence="2">DUF2470 domain-containing protein</fullName>
    </submittedName>
</protein>
<comment type="caution">
    <text evidence="2">The sequence shown here is derived from an EMBL/GenBank/DDBJ whole genome shotgun (WGS) entry which is preliminary data.</text>
</comment>
<dbReference type="PANTHER" id="PTHR37783">
    <property type="entry name" value="MEMBRANE PROTEIN, PUTATIVE (AFU_ORTHOLOGUE AFUA_1G04315)-RELATED"/>
    <property type="match status" value="1"/>
</dbReference>
<dbReference type="RefSeq" id="WP_244350450.1">
    <property type="nucleotide sequence ID" value="NZ_JAFIRA010000022.1"/>
</dbReference>
<organism evidence="2 3">
    <name type="scientific">Thermostichus vulcanus str. 'Rupite'</name>
    <dbReference type="NCBI Taxonomy" id="2813851"/>
    <lineage>
        <taxon>Bacteria</taxon>
        <taxon>Bacillati</taxon>
        <taxon>Cyanobacteriota</taxon>
        <taxon>Cyanophyceae</taxon>
        <taxon>Thermostichales</taxon>
        <taxon>Thermostichaceae</taxon>
        <taxon>Thermostichus</taxon>
    </lineage>
</organism>
<reference evidence="2" key="1">
    <citation type="submission" date="2021-02" db="EMBL/GenBank/DDBJ databases">
        <title>The CRISPR/cas machinery reduction and long-range gene transfer in the hot spring cyanobacterium Synechococcus.</title>
        <authorList>
            <person name="Dvorak P."/>
            <person name="Jahodarova E."/>
            <person name="Hasler P."/>
            <person name="Poulickova A."/>
        </authorList>
    </citation>
    <scope>NUCLEOTIDE SEQUENCE</scope>
    <source>
        <strain evidence="2">Rupite</strain>
    </source>
</reference>
<dbReference type="SUPFAM" id="SSF50475">
    <property type="entry name" value="FMN-binding split barrel"/>
    <property type="match status" value="1"/>
</dbReference>
<evidence type="ECO:0000259" key="1">
    <source>
        <dbReference type="Pfam" id="PF10615"/>
    </source>
</evidence>
<gene>
    <name evidence="2" type="ORF">JX360_09675</name>
</gene>
<dbReference type="PANTHER" id="PTHR37783:SF1">
    <property type="entry name" value="MEMBRANE PROTEIN, PUTATIVE (AFU_ORTHOLOGUE AFUA_1G04315)-RELATED"/>
    <property type="match status" value="1"/>
</dbReference>
<dbReference type="Pfam" id="PF10615">
    <property type="entry name" value="DUF2470"/>
    <property type="match status" value="1"/>
</dbReference>
<evidence type="ECO:0000313" key="2">
    <source>
        <dbReference type="EMBL" id="MCJ2543172.1"/>
    </source>
</evidence>
<proteinExistence type="predicted"/>
<evidence type="ECO:0000313" key="3">
    <source>
        <dbReference type="Proteomes" id="UP000830835"/>
    </source>
</evidence>